<dbReference type="Proteomes" id="UP000186817">
    <property type="component" value="Unassembled WGS sequence"/>
</dbReference>
<evidence type="ECO:0000313" key="1">
    <source>
        <dbReference type="EMBL" id="OLQ11602.1"/>
    </source>
</evidence>
<dbReference type="AlphaFoldDB" id="A0A1Q9EW30"/>
<organism evidence="1 2">
    <name type="scientific">Symbiodinium microadriaticum</name>
    <name type="common">Dinoflagellate</name>
    <name type="synonym">Zooxanthella microadriatica</name>
    <dbReference type="NCBI Taxonomy" id="2951"/>
    <lineage>
        <taxon>Eukaryota</taxon>
        <taxon>Sar</taxon>
        <taxon>Alveolata</taxon>
        <taxon>Dinophyceae</taxon>
        <taxon>Suessiales</taxon>
        <taxon>Symbiodiniaceae</taxon>
        <taxon>Symbiodinium</taxon>
    </lineage>
</organism>
<evidence type="ECO:0000313" key="2">
    <source>
        <dbReference type="Proteomes" id="UP000186817"/>
    </source>
</evidence>
<protein>
    <submittedName>
        <fullName evidence="1">Uncharacterized protein</fullName>
    </submittedName>
</protein>
<reference evidence="1 2" key="1">
    <citation type="submission" date="2016-02" db="EMBL/GenBank/DDBJ databases">
        <title>Genome analysis of coral dinoflagellate symbionts highlights evolutionary adaptations to a symbiotic lifestyle.</title>
        <authorList>
            <person name="Aranda M."/>
            <person name="Li Y."/>
            <person name="Liew Y.J."/>
            <person name="Baumgarten S."/>
            <person name="Simakov O."/>
            <person name="Wilson M."/>
            <person name="Piel J."/>
            <person name="Ashoor H."/>
            <person name="Bougouffa S."/>
            <person name="Bajic V.B."/>
            <person name="Ryu T."/>
            <person name="Ravasi T."/>
            <person name="Bayer T."/>
            <person name="Micklem G."/>
            <person name="Kim H."/>
            <person name="Bhak J."/>
            <person name="Lajeunesse T.C."/>
            <person name="Voolstra C.R."/>
        </authorList>
    </citation>
    <scope>NUCLEOTIDE SEQUENCE [LARGE SCALE GENOMIC DNA]</scope>
    <source>
        <strain evidence="1 2">CCMP2467</strain>
    </source>
</reference>
<keyword evidence="2" id="KW-1185">Reference proteome</keyword>
<gene>
    <name evidence="1" type="ORF">AK812_SmicGene4531</name>
</gene>
<proteinExistence type="predicted"/>
<dbReference type="OrthoDB" id="10289213at2759"/>
<name>A0A1Q9EW30_SYMMI</name>
<dbReference type="EMBL" id="LSRX01000056">
    <property type="protein sequence ID" value="OLQ11602.1"/>
    <property type="molecule type" value="Genomic_DNA"/>
</dbReference>
<sequence>MSVSHLQWYARAMRRSRINISRIEDWNVDLDTHTIQSGATVLRASAGLPGFDLVDAGIDDVFVGKGSPPAADNLFITAVVHNLYHRFLLLAPVAYELLQIPSEGALGALAEVTWVNASLLSCVAEWGLSEVV</sequence>
<accession>A0A1Q9EW30</accession>
<comment type="caution">
    <text evidence="1">The sequence shown here is derived from an EMBL/GenBank/DDBJ whole genome shotgun (WGS) entry which is preliminary data.</text>
</comment>